<dbReference type="KEGG" id="cci:CC1G_05051"/>
<gene>
    <name evidence="1" type="ORF">CC1G_05051</name>
</gene>
<dbReference type="AlphaFoldDB" id="A8NSP4"/>
<accession>A8NSP4</accession>
<dbReference type="Proteomes" id="UP000001861">
    <property type="component" value="Unassembled WGS sequence"/>
</dbReference>
<dbReference type="GeneID" id="6012598"/>
<evidence type="ECO:0000313" key="2">
    <source>
        <dbReference type="Proteomes" id="UP000001861"/>
    </source>
</evidence>
<comment type="caution">
    <text evidence="1">The sequence shown here is derived from an EMBL/GenBank/DDBJ whole genome shotgun (WGS) entry which is preliminary data.</text>
</comment>
<protein>
    <submittedName>
        <fullName evidence="1">Uncharacterized protein</fullName>
    </submittedName>
</protein>
<dbReference type="RefSeq" id="XP_001836058.1">
    <property type="nucleotide sequence ID" value="XM_001836006.1"/>
</dbReference>
<dbReference type="VEuPathDB" id="FungiDB:CC1G_05051"/>
<evidence type="ECO:0000313" key="1">
    <source>
        <dbReference type="EMBL" id="EAU85834.1"/>
    </source>
</evidence>
<organism evidence="1 2">
    <name type="scientific">Coprinopsis cinerea (strain Okayama-7 / 130 / ATCC MYA-4618 / FGSC 9003)</name>
    <name type="common">Inky cap fungus</name>
    <name type="synonym">Hormographiella aspergillata</name>
    <dbReference type="NCBI Taxonomy" id="240176"/>
    <lineage>
        <taxon>Eukaryota</taxon>
        <taxon>Fungi</taxon>
        <taxon>Dikarya</taxon>
        <taxon>Basidiomycota</taxon>
        <taxon>Agaricomycotina</taxon>
        <taxon>Agaricomycetes</taxon>
        <taxon>Agaricomycetidae</taxon>
        <taxon>Agaricales</taxon>
        <taxon>Agaricineae</taxon>
        <taxon>Psathyrellaceae</taxon>
        <taxon>Coprinopsis</taxon>
    </lineage>
</organism>
<dbReference type="EMBL" id="AACS02000008">
    <property type="protein sequence ID" value="EAU85834.1"/>
    <property type="molecule type" value="Genomic_DNA"/>
</dbReference>
<keyword evidence="2" id="KW-1185">Reference proteome</keyword>
<dbReference type="InParanoid" id="A8NSP4"/>
<sequence>MGSGNRVRRFKEPVEDNAPFQCQRCKERVEPQSFYEHSATCTHRVISCEVPGCLFRIPCSDKVAMDLHMSLHKTPFYTYRPKTYREFMLWCKIPGCRFLAYDDEDFQQHAEYHRLSNSIAAAQSSHGLFWMTGQGEHTNNPYATANYFSSSIVAGRANDSGIPAGWPARFAPLNSGHQPFGPVVGSVTTVALPTLDNHVLDFITGPPSTTIMTPTDAVQNPMPVLDWPGPGLHPFLLEGLQASSHSQTYPFNIDAQVDLVFPTPGSLVRLAEAHRKFEYEFARKDDSQWVDVPEIINLAARQEEDNALRRALNSFTWVSDEEVQSFFNDNRGIWNQLFPDTPI</sequence>
<name>A8NSP4_COPC7</name>
<proteinExistence type="predicted"/>
<reference evidence="1 2" key="1">
    <citation type="journal article" date="2010" name="Proc. Natl. Acad. Sci. U.S.A.">
        <title>Insights into evolution of multicellular fungi from the assembled chromosomes of the mushroom Coprinopsis cinerea (Coprinus cinereus).</title>
        <authorList>
            <person name="Stajich J.E."/>
            <person name="Wilke S.K."/>
            <person name="Ahren D."/>
            <person name="Au C.H."/>
            <person name="Birren B.W."/>
            <person name="Borodovsky M."/>
            <person name="Burns C."/>
            <person name="Canback B."/>
            <person name="Casselton L.A."/>
            <person name="Cheng C.K."/>
            <person name="Deng J."/>
            <person name="Dietrich F.S."/>
            <person name="Fargo D.C."/>
            <person name="Farman M.L."/>
            <person name="Gathman A.C."/>
            <person name="Goldberg J."/>
            <person name="Guigo R."/>
            <person name="Hoegger P.J."/>
            <person name="Hooker J.B."/>
            <person name="Huggins A."/>
            <person name="James T.Y."/>
            <person name="Kamada T."/>
            <person name="Kilaru S."/>
            <person name="Kodira C."/>
            <person name="Kues U."/>
            <person name="Kupfer D."/>
            <person name="Kwan H.S."/>
            <person name="Lomsadze A."/>
            <person name="Li W."/>
            <person name="Lilly W.W."/>
            <person name="Ma L.J."/>
            <person name="Mackey A.J."/>
            <person name="Manning G."/>
            <person name="Martin F."/>
            <person name="Muraguchi H."/>
            <person name="Natvig D.O."/>
            <person name="Palmerini H."/>
            <person name="Ramesh M.A."/>
            <person name="Rehmeyer C.J."/>
            <person name="Roe B.A."/>
            <person name="Shenoy N."/>
            <person name="Stanke M."/>
            <person name="Ter-Hovhannisyan V."/>
            <person name="Tunlid A."/>
            <person name="Velagapudi R."/>
            <person name="Vision T.J."/>
            <person name="Zeng Q."/>
            <person name="Zolan M.E."/>
            <person name="Pukkila P.J."/>
        </authorList>
    </citation>
    <scope>NUCLEOTIDE SEQUENCE [LARGE SCALE GENOMIC DNA]</scope>
    <source>
        <strain evidence="2">Okayama-7 / 130 / ATCC MYA-4618 / FGSC 9003</strain>
    </source>
</reference>